<feature type="transmembrane region" description="Helical" evidence="1">
    <location>
        <begin position="34"/>
        <end position="53"/>
    </location>
</feature>
<evidence type="ECO:0000256" key="1">
    <source>
        <dbReference type="SAM" id="Phobius"/>
    </source>
</evidence>
<sequence>MGWFILLAIVGVGMGYFGMRAGPSVSRRRRQQFLSYGLILAAVGVVGFLVSLLF</sequence>
<name>A0A0K2SHP1_LIMPI</name>
<dbReference type="Proteomes" id="UP000065807">
    <property type="component" value="Chromosome"/>
</dbReference>
<evidence type="ECO:0000313" key="3">
    <source>
        <dbReference type="Proteomes" id="UP000065807"/>
    </source>
</evidence>
<dbReference type="RefSeq" id="WP_158509543.1">
    <property type="nucleotide sequence ID" value="NZ_AP014924.1"/>
</dbReference>
<dbReference type="KEGG" id="lpil:LIP_0766"/>
<reference evidence="3" key="1">
    <citation type="submission" date="2015-07" db="EMBL/GenBank/DDBJ databases">
        <title>Complete genome sequence and phylogenetic analysis of Limnochorda pilosa.</title>
        <authorList>
            <person name="Watanabe M."/>
            <person name="Kojima H."/>
            <person name="Fukui M."/>
        </authorList>
    </citation>
    <scope>NUCLEOTIDE SEQUENCE [LARGE SCALE GENOMIC DNA]</scope>
    <source>
        <strain evidence="3">HC45</strain>
    </source>
</reference>
<dbReference type="AlphaFoldDB" id="A0A0K2SHP1"/>
<evidence type="ECO:0000313" key="2">
    <source>
        <dbReference type="EMBL" id="BAS26623.1"/>
    </source>
</evidence>
<organism evidence="2 3">
    <name type="scientific">Limnochorda pilosa</name>
    <dbReference type="NCBI Taxonomy" id="1555112"/>
    <lineage>
        <taxon>Bacteria</taxon>
        <taxon>Bacillati</taxon>
        <taxon>Bacillota</taxon>
        <taxon>Limnochordia</taxon>
        <taxon>Limnochordales</taxon>
        <taxon>Limnochordaceae</taxon>
        <taxon>Limnochorda</taxon>
    </lineage>
</organism>
<protein>
    <submittedName>
        <fullName evidence="2">Uncharacterized protein</fullName>
    </submittedName>
</protein>
<feature type="transmembrane region" description="Helical" evidence="1">
    <location>
        <begin position="6"/>
        <end position="22"/>
    </location>
</feature>
<keyword evidence="3" id="KW-1185">Reference proteome</keyword>
<proteinExistence type="predicted"/>
<gene>
    <name evidence="2" type="ORF">LIP_0766</name>
</gene>
<accession>A0A0K2SHP1</accession>
<dbReference type="EMBL" id="AP014924">
    <property type="protein sequence ID" value="BAS26623.1"/>
    <property type="molecule type" value="Genomic_DNA"/>
</dbReference>
<keyword evidence="1" id="KW-0812">Transmembrane</keyword>
<keyword evidence="1" id="KW-0472">Membrane</keyword>
<reference evidence="3" key="2">
    <citation type="journal article" date="2016" name="Int. J. Syst. Evol. Microbiol.">
        <title>Complete genome sequence and cell structure of Limnochorda pilosa, a Gram-negative spore-former within the phylum Firmicutes.</title>
        <authorList>
            <person name="Watanabe M."/>
            <person name="Kojima H."/>
            <person name="Fukui M."/>
        </authorList>
    </citation>
    <scope>NUCLEOTIDE SEQUENCE [LARGE SCALE GENOMIC DNA]</scope>
    <source>
        <strain evidence="3">HC45</strain>
    </source>
</reference>
<keyword evidence="1" id="KW-1133">Transmembrane helix</keyword>